<dbReference type="EMBL" id="BARW01006279">
    <property type="protein sequence ID" value="GAI87575.1"/>
    <property type="molecule type" value="Genomic_DNA"/>
</dbReference>
<comment type="caution">
    <text evidence="1">The sequence shown here is derived from an EMBL/GenBank/DDBJ whole genome shotgun (WGS) entry which is preliminary data.</text>
</comment>
<evidence type="ECO:0000313" key="1">
    <source>
        <dbReference type="EMBL" id="GAI87575.1"/>
    </source>
</evidence>
<name>X1TJ35_9ZZZZ</name>
<proteinExistence type="predicted"/>
<gene>
    <name evidence="1" type="ORF">S12H4_13184</name>
</gene>
<organism evidence="1">
    <name type="scientific">marine sediment metagenome</name>
    <dbReference type="NCBI Taxonomy" id="412755"/>
    <lineage>
        <taxon>unclassified sequences</taxon>
        <taxon>metagenomes</taxon>
        <taxon>ecological metagenomes</taxon>
    </lineage>
</organism>
<sequence>MSQKSYAYINPKMLKLAREQSGFTIEKAAKSYLRPEKLRRAEEGEIKLTFKQFLQLARKYRRPPAFFYLDEPPKEKLINDFRTLGPKEVKFSPLLRDQIKIIKEKRALAVKFQDYDNKHIFWIPILNIYKNICIKTIFCVWIPTSRINYLLKSHKKF</sequence>
<protein>
    <recommendedName>
        <fullName evidence="2">HTH cro/C1-type domain-containing protein</fullName>
    </recommendedName>
</protein>
<evidence type="ECO:0008006" key="2">
    <source>
        <dbReference type="Google" id="ProtNLM"/>
    </source>
</evidence>
<dbReference type="AlphaFoldDB" id="X1TJ35"/>
<accession>X1TJ35</accession>
<reference evidence="1" key="1">
    <citation type="journal article" date="2014" name="Front. Microbiol.">
        <title>High frequency of phylogenetically diverse reductive dehalogenase-homologous genes in deep subseafloor sedimentary metagenomes.</title>
        <authorList>
            <person name="Kawai M."/>
            <person name="Futagami T."/>
            <person name="Toyoda A."/>
            <person name="Takaki Y."/>
            <person name="Nishi S."/>
            <person name="Hori S."/>
            <person name="Arai W."/>
            <person name="Tsubouchi T."/>
            <person name="Morono Y."/>
            <person name="Uchiyama I."/>
            <person name="Ito T."/>
            <person name="Fujiyama A."/>
            <person name="Inagaki F."/>
            <person name="Takami H."/>
        </authorList>
    </citation>
    <scope>NUCLEOTIDE SEQUENCE</scope>
    <source>
        <strain evidence="1">Expedition CK06-06</strain>
    </source>
</reference>